<accession>A0A167LUM8</accession>
<evidence type="ECO:0000256" key="4">
    <source>
        <dbReference type="ARBA" id="ARBA00022723"/>
    </source>
</evidence>
<dbReference type="InterPro" id="IPR001128">
    <property type="entry name" value="Cyt_P450"/>
</dbReference>
<keyword evidence="7 9" id="KW-0503">Monooxygenase</keyword>
<dbReference type="AlphaFoldDB" id="A0A167LUM8"/>
<evidence type="ECO:0000256" key="3">
    <source>
        <dbReference type="ARBA" id="ARBA00022617"/>
    </source>
</evidence>
<evidence type="ECO:0000256" key="2">
    <source>
        <dbReference type="ARBA" id="ARBA00010617"/>
    </source>
</evidence>
<dbReference type="GO" id="GO:0004497">
    <property type="term" value="F:monooxygenase activity"/>
    <property type="evidence" value="ECO:0007669"/>
    <property type="project" value="UniProtKB-KW"/>
</dbReference>
<dbReference type="InterPro" id="IPR017972">
    <property type="entry name" value="Cyt_P450_CS"/>
</dbReference>
<dbReference type="Gene3D" id="1.10.630.10">
    <property type="entry name" value="Cytochrome P450"/>
    <property type="match status" value="1"/>
</dbReference>
<dbReference type="STRING" id="1081104.A0A167LUM8"/>
<dbReference type="InterPro" id="IPR036396">
    <property type="entry name" value="Cyt_P450_sf"/>
</dbReference>
<evidence type="ECO:0000256" key="9">
    <source>
        <dbReference type="RuleBase" id="RU000461"/>
    </source>
</evidence>
<dbReference type="PRINTS" id="PR00465">
    <property type="entry name" value="EP450IV"/>
</dbReference>
<dbReference type="PANTHER" id="PTHR24305:SF157">
    <property type="entry name" value="N-ACETYLTRYPTOPHAN 6-HYDROXYLASE IVOC-RELATED"/>
    <property type="match status" value="1"/>
</dbReference>
<comment type="cofactor">
    <cofactor evidence="1 8">
        <name>heme</name>
        <dbReference type="ChEBI" id="CHEBI:30413"/>
    </cofactor>
</comment>
<evidence type="ECO:0000313" key="10">
    <source>
        <dbReference type="EMBL" id="OAA53526.1"/>
    </source>
</evidence>
<dbReference type="Proteomes" id="UP000076744">
    <property type="component" value="Unassembled WGS sequence"/>
</dbReference>
<dbReference type="EMBL" id="AZHB01000034">
    <property type="protein sequence ID" value="OAA53526.1"/>
    <property type="molecule type" value="Genomic_DNA"/>
</dbReference>
<dbReference type="InterPro" id="IPR002403">
    <property type="entry name" value="Cyt_P450_E_grp-IV"/>
</dbReference>
<proteinExistence type="inferred from homology"/>
<dbReference type="RefSeq" id="XP_018700477.1">
    <property type="nucleotide sequence ID" value="XM_018852290.1"/>
</dbReference>
<sequence length="374" mass="42344">MSAYSKKAVAAIEPLVLEKVNILVRRFRQAHDENAVLVLDAAFAALTADIISEYSFGSCLNYLEDESFNNEIRESLMASLSLFHVVRFFPAIMMLAKVLPVPLVRLLNPNLCKVLDLRRLIRELTMRELGKMSSGLPSQAMLVKRLNDPSIPECERSLERLCDEGFVFLNAGVTAGKTLAFIMFRLLSHGGVTYSKLFDELERAFPDVGALDHVTEKDLVALPYLRGVVYEGLRLSIGPLTRLPRVAPDTALLFQGQVIPPGTGISESNYFLHMNEELFPCPTQFRPERWAEANKNGKRLENYIVTFSKGTRHCLGMNLAYMELYMLVAVLVRRFHMELYQTTDKDVEIFRDKLFGYPREPSLGVRIRVSACRS</sequence>
<keyword evidence="5 9" id="KW-0560">Oxidoreductase</keyword>
<dbReference type="GO" id="GO:0016705">
    <property type="term" value="F:oxidoreductase activity, acting on paired donors, with incorporation or reduction of molecular oxygen"/>
    <property type="evidence" value="ECO:0007669"/>
    <property type="project" value="InterPro"/>
</dbReference>
<evidence type="ECO:0000256" key="6">
    <source>
        <dbReference type="ARBA" id="ARBA00023004"/>
    </source>
</evidence>
<dbReference type="GO" id="GO:0005506">
    <property type="term" value="F:iron ion binding"/>
    <property type="evidence" value="ECO:0007669"/>
    <property type="project" value="InterPro"/>
</dbReference>
<dbReference type="OrthoDB" id="4858942at2759"/>
<gene>
    <name evidence="10" type="ORF">ISF_08687</name>
</gene>
<keyword evidence="6 8" id="KW-0408">Iron</keyword>
<dbReference type="GO" id="GO:0020037">
    <property type="term" value="F:heme binding"/>
    <property type="evidence" value="ECO:0007669"/>
    <property type="project" value="InterPro"/>
</dbReference>
<keyword evidence="11" id="KW-1185">Reference proteome</keyword>
<organism evidence="10 11">
    <name type="scientific">Cordyceps fumosorosea (strain ARSEF 2679)</name>
    <name type="common">Isaria fumosorosea</name>
    <dbReference type="NCBI Taxonomy" id="1081104"/>
    <lineage>
        <taxon>Eukaryota</taxon>
        <taxon>Fungi</taxon>
        <taxon>Dikarya</taxon>
        <taxon>Ascomycota</taxon>
        <taxon>Pezizomycotina</taxon>
        <taxon>Sordariomycetes</taxon>
        <taxon>Hypocreomycetidae</taxon>
        <taxon>Hypocreales</taxon>
        <taxon>Cordycipitaceae</taxon>
        <taxon>Cordyceps</taxon>
    </lineage>
</organism>
<dbReference type="GeneID" id="30024979"/>
<reference evidence="10 11" key="1">
    <citation type="journal article" date="2016" name="Genome Biol. Evol.">
        <title>Divergent and convergent evolution of fungal pathogenicity.</title>
        <authorList>
            <person name="Shang Y."/>
            <person name="Xiao G."/>
            <person name="Zheng P."/>
            <person name="Cen K."/>
            <person name="Zhan S."/>
            <person name="Wang C."/>
        </authorList>
    </citation>
    <scope>NUCLEOTIDE SEQUENCE [LARGE SCALE GENOMIC DNA]</scope>
    <source>
        <strain evidence="10 11">ARSEF 2679</strain>
    </source>
</reference>
<feature type="binding site" description="axial binding residue" evidence="8">
    <location>
        <position position="314"/>
    </location>
    <ligand>
        <name>heme</name>
        <dbReference type="ChEBI" id="CHEBI:30413"/>
    </ligand>
    <ligandPart>
        <name>Fe</name>
        <dbReference type="ChEBI" id="CHEBI:18248"/>
    </ligandPart>
</feature>
<dbReference type="PANTHER" id="PTHR24305">
    <property type="entry name" value="CYTOCHROME P450"/>
    <property type="match status" value="1"/>
</dbReference>
<comment type="caution">
    <text evidence="10">The sequence shown here is derived from an EMBL/GenBank/DDBJ whole genome shotgun (WGS) entry which is preliminary data.</text>
</comment>
<dbReference type="PROSITE" id="PS00086">
    <property type="entry name" value="CYTOCHROME_P450"/>
    <property type="match status" value="1"/>
</dbReference>
<evidence type="ECO:0000313" key="11">
    <source>
        <dbReference type="Proteomes" id="UP000076744"/>
    </source>
</evidence>
<dbReference type="CDD" id="cd11062">
    <property type="entry name" value="CYP58-like"/>
    <property type="match status" value="1"/>
</dbReference>
<comment type="similarity">
    <text evidence="2 9">Belongs to the cytochrome P450 family.</text>
</comment>
<evidence type="ECO:0000256" key="1">
    <source>
        <dbReference type="ARBA" id="ARBA00001971"/>
    </source>
</evidence>
<evidence type="ECO:0000256" key="8">
    <source>
        <dbReference type="PIRSR" id="PIRSR602403-1"/>
    </source>
</evidence>
<name>A0A167LUM8_CORFA</name>
<dbReference type="InterPro" id="IPR050121">
    <property type="entry name" value="Cytochrome_P450_monoxygenase"/>
</dbReference>
<dbReference type="Pfam" id="PF00067">
    <property type="entry name" value="p450"/>
    <property type="match status" value="1"/>
</dbReference>
<protein>
    <submittedName>
        <fullName evidence="10">Cytochrome P450</fullName>
    </submittedName>
</protein>
<keyword evidence="3 8" id="KW-0349">Heme</keyword>
<keyword evidence="4 8" id="KW-0479">Metal-binding</keyword>
<evidence type="ECO:0000256" key="5">
    <source>
        <dbReference type="ARBA" id="ARBA00023002"/>
    </source>
</evidence>
<dbReference type="SUPFAM" id="SSF48264">
    <property type="entry name" value="Cytochrome P450"/>
    <property type="match status" value="1"/>
</dbReference>
<evidence type="ECO:0000256" key="7">
    <source>
        <dbReference type="ARBA" id="ARBA00023033"/>
    </source>
</evidence>